<dbReference type="OrthoDB" id="9815945at2"/>
<dbReference type="InterPro" id="IPR018760">
    <property type="entry name" value="DUF2326"/>
</dbReference>
<keyword evidence="1" id="KW-0175">Coiled coil</keyword>
<dbReference type="Gene3D" id="3.40.50.300">
    <property type="entry name" value="P-loop containing nucleotide triphosphate hydrolases"/>
    <property type="match status" value="1"/>
</dbReference>
<evidence type="ECO:0000313" key="3">
    <source>
        <dbReference type="EMBL" id="KRN88687.1"/>
    </source>
</evidence>
<comment type="caution">
    <text evidence="3">The sequence shown here is derived from an EMBL/GenBank/DDBJ whole genome shotgun (WGS) entry which is preliminary data.</text>
</comment>
<proteinExistence type="predicted"/>
<dbReference type="Pfam" id="PF10088">
    <property type="entry name" value="DUF2326"/>
    <property type="match status" value="1"/>
</dbReference>
<keyword evidence="4" id="KW-1185">Reference proteome</keyword>
<evidence type="ECO:0000256" key="1">
    <source>
        <dbReference type="SAM" id="Coils"/>
    </source>
</evidence>
<protein>
    <submittedName>
        <fullName evidence="3">ATPase</fullName>
    </submittedName>
</protein>
<feature type="coiled-coil region" evidence="1">
    <location>
        <begin position="324"/>
        <end position="413"/>
    </location>
</feature>
<accession>A0A0R2KH55</accession>
<evidence type="ECO:0000313" key="4">
    <source>
        <dbReference type="Proteomes" id="UP000051500"/>
    </source>
</evidence>
<dbReference type="RefSeq" id="WP_027107089.1">
    <property type="nucleotide sequence ID" value="NZ_JQBZ01000025.1"/>
</dbReference>
<gene>
    <name evidence="3" type="ORF">IV53_GL000652</name>
</gene>
<dbReference type="AlphaFoldDB" id="A0A0R2KH55"/>
<sequence>MLIEMFSEVFKTHGKTREKIVFHKGLNVISGDKNAANSIGKSSALLAIDFVFGGNTYLNSEGVKYLGHHSIYFCFEFDKKYYFVRKTDTENEIYPCNNKYEVIGESISKQEFIGWLKEKYFTLDTPRSFRELVGTYFRIYGKYNYNEKKLLKAYPEQSTRDSVRNLVSLFNFYKEIKAFSEKLESEEKRLTTFKNSRSYGYSPNKIKSKTEFEDNEARIEALKYELENLPIRQNSWFAEDTIEKTHKKYELSSHLLQLEEILSDLKRRQTLVNISLEYGLYPSEADLEELTKFFPNVNIKKIYEIEKYHKKLARILDEEFKSESEVLEHQIKDIKTKMNKVQLEIKDLGIIQALPKEFLEKHDELKQEIREKEEQNNAYIEEERIRNAKKQAKENLERSIKEVLDEIELTINNKLKEFNSLIHGKNRHAPHLNLASYNSYEFYTPKDDGTGTNYKGMILFDLSVLSSTELPAIIHDSLLFKNIDDETINGIMQIYAQKEMQTKQIFIAFDKDGAYLEDTKKIIKQNEVLRLSENGNELYGVAWNKEVE</sequence>
<name>A0A0R2KH55_9LACO</name>
<dbReference type="Proteomes" id="UP000051500">
    <property type="component" value="Unassembled WGS sequence"/>
</dbReference>
<evidence type="ECO:0000259" key="2">
    <source>
        <dbReference type="Pfam" id="PF10088"/>
    </source>
</evidence>
<dbReference type="PATRIC" id="fig|1122146.4.peg.669"/>
<organism evidence="3 4">
    <name type="scientific">Ligilactobacillus ceti DSM 22408</name>
    <dbReference type="NCBI Taxonomy" id="1122146"/>
    <lineage>
        <taxon>Bacteria</taxon>
        <taxon>Bacillati</taxon>
        <taxon>Bacillota</taxon>
        <taxon>Bacilli</taxon>
        <taxon>Lactobacillales</taxon>
        <taxon>Lactobacillaceae</taxon>
        <taxon>Ligilactobacillus</taxon>
    </lineage>
</organism>
<dbReference type="eggNOG" id="COG5293">
    <property type="taxonomic scope" value="Bacteria"/>
</dbReference>
<dbReference type="STRING" id="1122146.IV53_GL000652"/>
<dbReference type="InterPro" id="IPR027417">
    <property type="entry name" value="P-loop_NTPase"/>
</dbReference>
<feature type="domain" description="DUF2326" evidence="2">
    <location>
        <begin position="429"/>
        <end position="542"/>
    </location>
</feature>
<reference evidence="3 4" key="1">
    <citation type="journal article" date="2015" name="Genome Announc.">
        <title>Expanding the biotechnology potential of lactobacilli through comparative genomics of 213 strains and associated genera.</title>
        <authorList>
            <person name="Sun Z."/>
            <person name="Harris H.M."/>
            <person name="McCann A."/>
            <person name="Guo C."/>
            <person name="Argimon S."/>
            <person name="Zhang W."/>
            <person name="Yang X."/>
            <person name="Jeffery I.B."/>
            <person name="Cooney J.C."/>
            <person name="Kagawa T.F."/>
            <person name="Liu W."/>
            <person name="Song Y."/>
            <person name="Salvetti E."/>
            <person name="Wrobel A."/>
            <person name="Rasinkangas P."/>
            <person name="Parkhill J."/>
            <person name="Rea M.C."/>
            <person name="O'Sullivan O."/>
            <person name="Ritari J."/>
            <person name="Douillard F.P."/>
            <person name="Paul Ross R."/>
            <person name="Yang R."/>
            <person name="Briner A.E."/>
            <person name="Felis G.E."/>
            <person name="de Vos W.M."/>
            <person name="Barrangou R."/>
            <person name="Klaenhammer T.R."/>
            <person name="Caufield P.W."/>
            <person name="Cui Y."/>
            <person name="Zhang H."/>
            <person name="O'Toole P.W."/>
        </authorList>
    </citation>
    <scope>NUCLEOTIDE SEQUENCE [LARGE SCALE GENOMIC DNA]</scope>
    <source>
        <strain evidence="3 4">DSM 22408</strain>
    </source>
</reference>
<dbReference type="EMBL" id="JQBZ01000025">
    <property type="protein sequence ID" value="KRN88687.1"/>
    <property type="molecule type" value="Genomic_DNA"/>
</dbReference>